<evidence type="ECO:0000313" key="3">
    <source>
        <dbReference type="Proteomes" id="UP000032683"/>
    </source>
</evidence>
<gene>
    <name evidence="2" type="ORF">Gxy13693_053_009</name>
</gene>
<evidence type="ECO:0000256" key="1">
    <source>
        <dbReference type="SAM" id="MobiDB-lite"/>
    </source>
</evidence>
<protein>
    <submittedName>
        <fullName evidence="2">Uncharacterized protein</fullName>
    </submittedName>
</protein>
<dbReference type="Proteomes" id="UP000032683">
    <property type="component" value="Unassembled WGS sequence"/>
</dbReference>
<reference evidence="2 3" key="1">
    <citation type="submission" date="2012-11" db="EMBL/GenBank/DDBJ databases">
        <title>Whole genome sequence of Gluconacetobacter xylinus NBRC 13693.</title>
        <authorList>
            <person name="Azuma Y."/>
            <person name="Higashiura N."/>
            <person name="Hirakawa H."/>
            <person name="Matsushita K."/>
        </authorList>
    </citation>
    <scope>NUCLEOTIDE SEQUENCE [LARGE SCALE GENOMIC DNA]</scope>
    <source>
        <strain evidence="2 3">NBRC 13693</strain>
    </source>
</reference>
<dbReference type="EMBL" id="BANJ01000053">
    <property type="protein sequence ID" value="GAO00601.1"/>
    <property type="molecule type" value="Genomic_DNA"/>
</dbReference>
<comment type="caution">
    <text evidence="2">The sequence shown here is derived from an EMBL/GenBank/DDBJ whole genome shotgun (WGS) entry which is preliminary data.</text>
</comment>
<proteinExistence type="predicted"/>
<feature type="compositionally biased region" description="Basic and acidic residues" evidence="1">
    <location>
        <begin position="45"/>
        <end position="54"/>
    </location>
</feature>
<organism evidence="2 3">
    <name type="scientific">Komagataeibacter xylinus NBRC 13693</name>
    <dbReference type="NCBI Taxonomy" id="1234668"/>
    <lineage>
        <taxon>Bacteria</taxon>
        <taxon>Pseudomonadati</taxon>
        <taxon>Pseudomonadota</taxon>
        <taxon>Alphaproteobacteria</taxon>
        <taxon>Acetobacterales</taxon>
        <taxon>Acetobacteraceae</taxon>
        <taxon>Komagataeibacter</taxon>
    </lineage>
</organism>
<feature type="region of interest" description="Disordered" evidence="1">
    <location>
        <begin position="21"/>
        <end position="54"/>
    </location>
</feature>
<evidence type="ECO:0000313" key="2">
    <source>
        <dbReference type="EMBL" id="GAO00601.1"/>
    </source>
</evidence>
<accession>A0A0D6QCB0</accession>
<dbReference type="AlphaFoldDB" id="A0A0D6QCB0"/>
<sequence length="74" mass="8231">MDIAAGRGTDQCILMLVEQGNRADNPMGTGDGWITEQSRRQHGQRQKDDFLDHDALHSGKKSVLTGMCIRDMSE</sequence>
<name>A0A0D6QCB0_KOMXY</name>